<sequence length="92" mass="10731">MEYCFGYLQFQFEFDGSSKLLKKVPYPPYEKLTPILKRKAPSQPNNKKEGFPPVDWQDWLLRAFPSANFTHLKERGLEAFSSRSFPTNGNLN</sequence>
<organism evidence="1 2">
    <name type="scientific">Psophocarpus tetragonolobus</name>
    <name type="common">Winged bean</name>
    <name type="synonym">Dolichos tetragonolobus</name>
    <dbReference type="NCBI Taxonomy" id="3891"/>
    <lineage>
        <taxon>Eukaryota</taxon>
        <taxon>Viridiplantae</taxon>
        <taxon>Streptophyta</taxon>
        <taxon>Embryophyta</taxon>
        <taxon>Tracheophyta</taxon>
        <taxon>Spermatophyta</taxon>
        <taxon>Magnoliopsida</taxon>
        <taxon>eudicotyledons</taxon>
        <taxon>Gunneridae</taxon>
        <taxon>Pentapetalae</taxon>
        <taxon>rosids</taxon>
        <taxon>fabids</taxon>
        <taxon>Fabales</taxon>
        <taxon>Fabaceae</taxon>
        <taxon>Papilionoideae</taxon>
        <taxon>50 kb inversion clade</taxon>
        <taxon>NPAAA clade</taxon>
        <taxon>indigoferoid/millettioid clade</taxon>
        <taxon>Phaseoleae</taxon>
        <taxon>Psophocarpus</taxon>
    </lineage>
</organism>
<name>A0AAN9NU86_PSOTE</name>
<dbReference type="AlphaFoldDB" id="A0AAN9NU86"/>
<evidence type="ECO:0000313" key="1">
    <source>
        <dbReference type="EMBL" id="KAK7375923.1"/>
    </source>
</evidence>
<protein>
    <submittedName>
        <fullName evidence="1">Uncharacterized protein</fullName>
    </submittedName>
</protein>
<keyword evidence="2" id="KW-1185">Reference proteome</keyword>
<gene>
    <name evidence="1" type="ORF">VNO78_35238</name>
</gene>
<accession>A0AAN9NU86</accession>
<evidence type="ECO:0000313" key="2">
    <source>
        <dbReference type="Proteomes" id="UP001386955"/>
    </source>
</evidence>
<dbReference type="Proteomes" id="UP001386955">
    <property type="component" value="Unassembled WGS sequence"/>
</dbReference>
<comment type="caution">
    <text evidence="1">The sequence shown here is derived from an EMBL/GenBank/DDBJ whole genome shotgun (WGS) entry which is preliminary data.</text>
</comment>
<reference evidence="1 2" key="1">
    <citation type="submission" date="2024-01" db="EMBL/GenBank/DDBJ databases">
        <title>The genomes of 5 underutilized Papilionoideae crops provide insights into root nodulation and disease resistanc.</title>
        <authorList>
            <person name="Jiang F."/>
        </authorList>
    </citation>
    <scope>NUCLEOTIDE SEQUENCE [LARGE SCALE GENOMIC DNA]</scope>
    <source>
        <strain evidence="1">DUOXIRENSHENG_FW03</strain>
        <tissue evidence="1">Leaves</tissue>
    </source>
</reference>
<dbReference type="EMBL" id="JAYMYS010000040">
    <property type="protein sequence ID" value="KAK7375923.1"/>
    <property type="molecule type" value="Genomic_DNA"/>
</dbReference>
<proteinExistence type="predicted"/>